<dbReference type="AlphaFoldDB" id="A0A0N4Y7H1"/>
<name>A0A0N4Y7H1_NIPBR</name>
<sequence length="95" mass="10766">MKLNDSVTRLPSGLFITPTFFGPVISGVSRDVDFISDTNPQNQILNTCTRQLTNEDDFDTTEPWKLPGIGIEDHIVDNFYATVQFQDGKIFVQFH</sequence>
<gene>
    <name evidence="1" type="ORF">NBR_LOCUS12107</name>
</gene>
<keyword evidence="2" id="KW-1185">Reference proteome</keyword>
<evidence type="ECO:0000313" key="2">
    <source>
        <dbReference type="Proteomes" id="UP000271162"/>
    </source>
</evidence>
<evidence type="ECO:0000313" key="3">
    <source>
        <dbReference type="WBParaSite" id="NBR_0001210601-mRNA-1"/>
    </source>
</evidence>
<organism evidence="3">
    <name type="scientific">Nippostrongylus brasiliensis</name>
    <name type="common">Rat hookworm</name>
    <dbReference type="NCBI Taxonomy" id="27835"/>
    <lineage>
        <taxon>Eukaryota</taxon>
        <taxon>Metazoa</taxon>
        <taxon>Ecdysozoa</taxon>
        <taxon>Nematoda</taxon>
        <taxon>Chromadorea</taxon>
        <taxon>Rhabditida</taxon>
        <taxon>Rhabditina</taxon>
        <taxon>Rhabditomorpha</taxon>
        <taxon>Strongyloidea</taxon>
        <taxon>Heligmosomidae</taxon>
        <taxon>Nippostrongylus</taxon>
    </lineage>
</organism>
<protein>
    <submittedName>
        <fullName evidence="3">Plastocyanin-like domain-containing protein</fullName>
    </submittedName>
</protein>
<dbReference type="WBParaSite" id="NBR_0001210601-mRNA-1">
    <property type="protein sequence ID" value="NBR_0001210601-mRNA-1"/>
    <property type="gene ID" value="NBR_0001210601"/>
</dbReference>
<dbReference type="EMBL" id="UYSL01020675">
    <property type="protein sequence ID" value="VDL75696.1"/>
    <property type="molecule type" value="Genomic_DNA"/>
</dbReference>
<accession>A0A0N4Y7H1</accession>
<dbReference type="Proteomes" id="UP000271162">
    <property type="component" value="Unassembled WGS sequence"/>
</dbReference>
<reference evidence="1 2" key="2">
    <citation type="submission" date="2018-11" db="EMBL/GenBank/DDBJ databases">
        <authorList>
            <consortium name="Pathogen Informatics"/>
        </authorList>
    </citation>
    <scope>NUCLEOTIDE SEQUENCE [LARGE SCALE GENOMIC DNA]</scope>
</reference>
<evidence type="ECO:0000313" key="1">
    <source>
        <dbReference type="EMBL" id="VDL75696.1"/>
    </source>
</evidence>
<reference evidence="3" key="1">
    <citation type="submission" date="2017-02" db="UniProtKB">
        <authorList>
            <consortium name="WormBaseParasite"/>
        </authorList>
    </citation>
    <scope>IDENTIFICATION</scope>
</reference>
<proteinExistence type="predicted"/>